<organism evidence="1 2">
    <name type="scientific">Haemophilus sputorum</name>
    <dbReference type="NCBI Taxonomy" id="1078480"/>
    <lineage>
        <taxon>Bacteria</taxon>
        <taxon>Pseudomonadati</taxon>
        <taxon>Pseudomonadota</taxon>
        <taxon>Gammaproteobacteria</taxon>
        <taxon>Pasteurellales</taxon>
        <taxon>Pasteurellaceae</taxon>
        <taxon>Haemophilus</taxon>
    </lineage>
</organism>
<protein>
    <submittedName>
        <fullName evidence="1">Uncharacterized protein</fullName>
    </submittedName>
</protein>
<dbReference type="AlphaFoldDB" id="A0A369YFJ4"/>
<gene>
    <name evidence="1" type="ORF">DPV93_04875</name>
</gene>
<proteinExistence type="predicted"/>
<dbReference type="Proteomes" id="UP000253872">
    <property type="component" value="Unassembled WGS sequence"/>
</dbReference>
<comment type="caution">
    <text evidence="1">The sequence shown here is derived from an EMBL/GenBank/DDBJ whole genome shotgun (WGS) entry which is preliminary data.</text>
</comment>
<sequence length="136" mass="15822">MGFFSSLFGSKKQNNRWINTLEYLEQEDCSGNGHKIRLMKGKEHRFYELRVYPNQNSFNLLKSECTFFLIMRFSVNGKLIPNIYNMLPREDYFVTPGSAIDDFEYILENYGSIQVTLISNTDTPVNLGSYTNDGFI</sequence>
<accession>A0A369YFJ4</accession>
<name>A0A369YFJ4_9PAST</name>
<evidence type="ECO:0000313" key="1">
    <source>
        <dbReference type="EMBL" id="RDE72618.1"/>
    </source>
</evidence>
<dbReference type="EMBL" id="QEPN01000003">
    <property type="protein sequence ID" value="RDE72618.1"/>
    <property type="molecule type" value="Genomic_DNA"/>
</dbReference>
<evidence type="ECO:0000313" key="2">
    <source>
        <dbReference type="Proteomes" id="UP000253872"/>
    </source>
</evidence>
<dbReference type="RefSeq" id="WP_111402627.1">
    <property type="nucleotide sequence ID" value="NZ_QEPN01000003.1"/>
</dbReference>
<reference evidence="1 2" key="1">
    <citation type="submission" date="2018-05" db="EMBL/GenBank/DDBJ databases">
        <title>Draft Genome Sequences for a Diverse set of 7 Haemophilus Species.</title>
        <authorList>
            <person name="Nichols M."/>
            <person name="Topaz N."/>
            <person name="Wang X."/>
            <person name="Wang X."/>
            <person name="Boxrud D."/>
        </authorList>
    </citation>
    <scope>NUCLEOTIDE SEQUENCE [LARGE SCALE GENOMIC DNA]</scope>
    <source>
        <strain evidence="1 2">C2002001239</strain>
    </source>
</reference>